<gene>
    <name evidence="1" type="ORF">IV203_012918</name>
</gene>
<dbReference type="PANTHER" id="PTHR47679:SF1">
    <property type="entry name" value="PROTEIN TORNADO 1"/>
    <property type="match status" value="1"/>
</dbReference>
<dbReference type="EMBL" id="JAGRRH010000001">
    <property type="protein sequence ID" value="KAG7373823.1"/>
    <property type="molecule type" value="Genomic_DNA"/>
</dbReference>
<accession>A0A9K3M412</accession>
<keyword evidence="2" id="KW-1185">Reference proteome</keyword>
<name>A0A9K3M412_9STRA</name>
<proteinExistence type="predicted"/>
<reference evidence="1" key="2">
    <citation type="submission" date="2021-04" db="EMBL/GenBank/DDBJ databases">
        <authorList>
            <person name="Podell S."/>
        </authorList>
    </citation>
    <scope>NUCLEOTIDE SEQUENCE</scope>
    <source>
        <strain evidence="1">Hildebrandi</strain>
    </source>
</reference>
<reference evidence="1" key="1">
    <citation type="journal article" date="2021" name="Sci. Rep.">
        <title>Diploid genomic architecture of Nitzschia inconspicua, an elite biomass production diatom.</title>
        <authorList>
            <person name="Oliver A."/>
            <person name="Podell S."/>
            <person name="Pinowska A."/>
            <person name="Traller J.C."/>
            <person name="Smith S.R."/>
            <person name="McClure R."/>
            <person name="Beliaev A."/>
            <person name="Bohutskyi P."/>
            <person name="Hill E.A."/>
            <person name="Rabines A."/>
            <person name="Zheng H."/>
            <person name="Allen L.Z."/>
            <person name="Kuo A."/>
            <person name="Grigoriev I.V."/>
            <person name="Allen A.E."/>
            <person name="Hazlebeck D."/>
            <person name="Allen E.E."/>
        </authorList>
    </citation>
    <scope>NUCLEOTIDE SEQUENCE</scope>
    <source>
        <strain evidence="1">Hildebrandi</strain>
    </source>
</reference>
<protein>
    <submittedName>
        <fullName evidence="1">Uncharacterized protein</fullName>
    </submittedName>
</protein>
<dbReference type="PANTHER" id="PTHR47679">
    <property type="entry name" value="PROTEIN TORNADO 1"/>
    <property type="match status" value="1"/>
</dbReference>
<dbReference type="OrthoDB" id="42132at2759"/>
<dbReference type="Proteomes" id="UP000693970">
    <property type="component" value="Unassembled WGS sequence"/>
</dbReference>
<sequence>MNRSWLRDIREQLEGASQQVPLAAISLTGYPDADEEMDSFLAVLRTCDTVKSIFFTTLFLMQLEEENAVRFLECLGTTAIEELRIQSSSRFHIEIIPVDALLALRQATFLKRIEFQDMQVTASDPDFIAALCRILDGHPTLEEVILPNFFANDYTNTDADILDELILTCAAMPVLRTFELTGCGSHALNGQCVRMVSPDALRTILSTSQTLTRLHLSFLEFKDDHFEALIGQLARNTTLTNLALDYHHLDRAGFKSIMLAMEDNTSIKSLSLRSLRDIGLDGFAQVMLMLQYNFNIETLSVTSSPSQQAEIDLYLRMNAAGRGKLRDPSVTMNEWIEILARHSDDIDVSRNLLKEVPGLCNVGTFVASERRRRSSLASSPYY</sequence>
<evidence type="ECO:0000313" key="2">
    <source>
        <dbReference type="Proteomes" id="UP000693970"/>
    </source>
</evidence>
<comment type="caution">
    <text evidence="1">The sequence shown here is derived from an EMBL/GenBank/DDBJ whole genome shotgun (WGS) entry which is preliminary data.</text>
</comment>
<organism evidence="1 2">
    <name type="scientific">Nitzschia inconspicua</name>
    <dbReference type="NCBI Taxonomy" id="303405"/>
    <lineage>
        <taxon>Eukaryota</taxon>
        <taxon>Sar</taxon>
        <taxon>Stramenopiles</taxon>
        <taxon>Ochrophyta</taxon>
        <taxon>Bacillariophyta</taxon>
        <taxon>Bacillariophyceae</taxon>
        <taxon>Bacillariophycidae</taxon>
        <taxon>Bacillariales</taxon>
        <taxon>Bacillariaceae</taxon>
        <taxon>Nitzschia</taxon>
    </lineage>
</organism>
<dbReference type="AlphaFoldDB" id="A0A9K3M412"/>
<evidence type="ECO:0000313" key="1">
    <source>
        <dbReference type="EMBL" id="KAG7373823.1"/>
    </source>
</evidence>